<dbReference type="AlphaFoldDB" id="A0A8S2GYF7"/>
<keyword evidence="1" id="KW-0596">Phosphopantetheine</keyword>
<accession>A0A8S2GYF7</accession>
<dbReference type="CDD" id="cd00833">
    <property type="entry name" value="PKS"/>
    <property type="match status" value="1"/>
</dbReference>
<dbReference type="GO" id="GO:0043041">
    <property type="term" value="P:amino acid activation for nonribosomal peptide biosynthetic process"/>
    <property type="evidence" value="ECO:0007669"/>
    <property type="project" value="TreeGrafter"/>
</dbReference>
<organism evidence="7 8">
    <name type="scientific">Didymodactylos carnosus</name>
    <dbReference type="NCBI Taxonomy" id="1234261"/>
    <lineage>
        <taxon>Eukaryota</taxon>
        <taxon>Metazoa</taxon>
        <taxon>Spiralia</taxon>
        <taxon>Gnathifera</taxon>
        <taxon>Rotifera</taxon>
        <taxon>Eurotatoria</taxon>
        <taxon>Bdelloidea</taxon>
        <taxon>Philodinida</taxon>
        <taxon>Philodinidae</taxon>
        <taxon>Didymodactylos</taxon>
    </lineage>
</organism>
<dbReference type="EMBL" id="CAJOBA010001115">
    <property type="protein sequence ID" value="CAF3577347.1"/>
    <property type="molecule type" value="Genomic_DNA"/>
</dbReference>
<comment type="caution">
    <text evidence="7">The sequence shown here is derived from an EMBL/GenBank/DDBJ whole genome shotgun (WGS) entry which is preliminary data.</text>
</comment>
<dbReference type="GO" id="GO:0047527">
    <property type="term" value="F:2,3-dihydroxybenzoate-serine ligase activity"/>
    <property type="evidence" value="ECO:0007669"/>
    <property type="project" value="TreeGrafter"/>
</dbReference>
<evidence type="ECO:0000256" key="3">
    <source>
        <dbReference type="ARBA" id="ARBA00022679"/>
    </source>
</evidence>
<dbReference type="InterPro" id="IPR016039">
    <property type="entry name" value="Thiolase-like"/>
</dbReference>
<dbReference type="Pfam" id="PF00668">
    <property type="entry name" value="Condensation"/>
    <property type="match status" value="2"/>
</dbReference>
<dbReference type="SUPFAM" id="SSF53901">
    <property type="entry name" value="Thiolase-like"/>
    <property type="match status" value="1"/>
</dbReference>
<evidence type="ECO:0000256" key="4">
    <source>
        <dbReference type="RuleBase" id="RU003694"/>
    </source>
</evidence>
<dbReference type="GO" id="GO:0031177">
    <property type="term" value="F:phosphopantetheine binding"/>
    <property type="evidence" value="ECO:0007669"/>
    <property type="project" value="TreeGrafter"/>
</dbReference>
<dbReference type="Pfam" id="PF00501">
    <property type="entry name" value="AMP-binding"/>
    <property type="match status" value="2"/>
</dbReference>
<evidence type="ECO:0000313" key="8">
    <source>
        <dbReference type="Proteomes" id="UP000682733"/>
    </source>
</evidence>
<proteinExistence type="inferred from homology"/>
<dbReference type="PANTHER" id="PTHR45527">
    <property type="entry name" value="NONRIBOSOMAL PEPTIDE SYNTHETASE"/>
    <property type="match status" value="1"/>
</dbReference>
<comment type="similarity">
    <text evidence="4">Belongs to the thiolase-like superfamily. Beta-ketoacyl-ACP synthases family.</text>
</comment>
<dbReference type="PROSITE" id="PS52004">
    <property type="entry name" value="KS3_2"/>
    <property type="match status" value="1"/>
</dbReference>
<feature type="domain" description="Ketosynthase family 3 (KS3)" evidence="5">
    <location>
        <begin position="732"/>
        <end position="1044"/>
    </location>
</feature>
<dbReference type="InterPro" id="IPR042099">
    <property type="entry name" value="ANL_N_sf"/>
</dbReference>
<dbReference type="InterPro" id="IPR020841">
    <property type="entry name" value="PKS_Beta-ketoAc_synthase_dom"/>
</dbReference>
<name>A0A8S2GYF7_9BILA</name>
<evidence type="ECO:0000256" key="1">
    <source>
        <dbReference type="ARBA" id="ARBA00022450"/>
    </source>
</evidence>
<dbReference type="InterPro" id="IPR018201">
    <property type="entry name" value="Ketoacyl_synth_AS"/>
</dbReference>
<dbReference type="PROSITE" id="PS00606">
    <property type="entry name" value="KS3_1"/>
    <property type="match status" value="1"/>
</dbReference>
<dbReference type="PANTHER" id="PTHR45527:SF1">
    <property type="entry name" value="FATTY ACID SYNTHASE"/>
    <property type="match status" value="1"/>
</dbReference>
<keyword evidence="2" id="KW-0597">Phosphoprotein</keyword>
<dbReference type="GO" id="GO:0006633">
    <property type="term" value="P:fatty acid biosynthetic process"/>
    <property type="evidence" value="ECO:0007669"/>
    <property type="project" value="InterPro"/>
</dbReference>
<dbReference type="InterPro" id="IPR014031">
    <property type="entry name" value="Ketoacyl_synth_C"/>
</dbReference>
<protein>
    <recommendedName>
        <fullName evidence="5">Ketosynthase family 3 (KS3) domain-containing protein</fullName>
    </recommendedName>
</protein>
<dbReference type="GO" id="GO:0009239">
    <property type="term" value="P:enterobactin biosynthetic process"/>
    <property type="evidence" value="ECO:0007669"/>
    <property type="project" value="TreeGrafter"/>
</dbReference>
<dbReference type="Proteomes" id="UP000682733">
    <property type="component" value="Unassembled WGS sequence"/>
</dbReference>
<dbReference type="InterPro" id="IPR001242">
    <property type="entry name" value="Condensation_dom"/>
</dbReference>
<evidence type="ECO:0000259" key="5">
    <source>
        <dbReference type="PROSITE" id="PS52004"/>
    </source>
</evidence>
<evidence type="ECO:0000313" key="7">
    <source>
        <dbReference type="EMBL" id="CAF3577347.1"/>
    </source>
</evidence>
<dbReference type="Gene3D" id="3.40.50.12780">
    <property type="entry name" value="N-terminal domain of ligase-like"/>
    <property type="match status" value="1"/>
</dbReference>
<dbReference type="InterPro" id="IPR014030">
    <property type="entry name" value="Ketoacyl_synth_N"/>
</dbReference>
<dbReference type="SUPFAM" id="SSF52777">
    <property type="entry name" value="CoA-dependent acyltransferases"/>
    <property type="match status" value="2"/>
</dbReference>
<dbReference type="Gene3D" id="3.40.47.10">
    <property type="match status" value="1"/>
</dbReference>
<dbReference type="Gene3D" id="3.40.50.980">
    <property type="match status" value="2"/>
</dbReference>
<keyword evidence="3 4" id="KW-0808">Transferase</keyword>
<evidence type="ECO:0000256" key="2">
    <source>
        <dbReference type="ARBA" id="ARBA00022553"/>
    </source>
</evidence>
<gene>
    <name evidence="6" type="ORF">OVA965_LOCUS4310</name>
    <name evidence="7" type="ORF">TMI583_LOCUS4308</name>
</gene>
<dbReference type="SMART" id="SM00825">
    <property type="entry name" value="PKS_KS"/>
    <property type="match status" value="1"/>
</dbReference>
<dbReference type="EMBL" id="CAJNOK010001115">
    <property type="protein sequence ID" value="CAF0794473.1"/>
    <property type="molecule type" value="Genomic_DNA"/>
</dbReference>
<dbReference type="Gene3D" id="2.30.38.10">
    <property type="entry name" value="Luciferase, Domain 3"/>
    <property type="match status" value="1"/>
</dbReference>
<dbReference type="InterPro" id="IPR023213">
    <property type="entry name" value="CAT-like_dom_sf"/>
</dbReference>
<dbReference type="GO" id="GO:0005829">
    <property type="term" value="C:cytosol"/>
    <property type="evidence" value="ECO:0007669"/>
    <property type="project" value="TreeGrafter"/>
</dbReference>
<dbReference type="GO" id="GO:0009366">
    <property type="term" value="C:enterobactin synthetase complex"/>
    <property type="evidence" value="ECO:0007669"/>
    <property type="project" value="TreeGrafter"/>
</dbReference>
<dbReference type="Proteomes" id="UP000677228">
    <property type="component" value="Unassembled WGS sequence"/>
</dbReference>
<dbReference type="Pfam" id="PF00109">
    <property type="entry name" value="ketoacyl-synt"/>
    <property type="match status" value="1"/>
</dbReference>
<dbReference type="GO" id="GO:0004315">
    <property type="term" value="F:3-oxoacyl-[acyl-carrier-protein] synthase activity"/>
    <property type="evidence" value="ECO:0007669"/>
    <property type="project" value="InterPro"/>
</dbReference>
<dbReference type="Pfam" id="PF02801">
    <property type="entry name" value="Ketoacyl-synt_C"/>
    <property type="match status" value="1"/>
</dbReference>
<dbReference type="Gene3D" id="3.30.559.10">
    <property type="entry name" value="Chloramphenicol acetyltransferase-like domain"/>
    <property type="match status" value="1"/>
</dbReference>
<dbReference type="InterPro" id="IPR000873">
    <property type="entry name" value="AMP-dep_synth/lig_dom"/>
</dbReference>
<dbReference type="Gene3D" id="3.30.559.30">
    <property type="entry name" value="Nonribosomal peptide synthetase, condensation domain"/>
    <property type="match status" value="1"/>
</dbReference>
<reference evidence="7" key="1">
    <citation type="submission" date="2021-02" db="EMBL/GenBank/DDBJ databases">
        <authorList>
            <person name="Nowell W R."/>
        </authorList>
    </citation>
    <scope>NUCLEOTIDE SEQUENCE</scope>
</reference>
<evidence type="ECO:0000313" key="6">
    <source>
        <dbReference type="EMBL" id="CAF0794473.1"/>
    </source>
</evidence>
<dbReference type="SUPFAM" id="SSF56801">
    <property type="entry name" value="Acetyl-CoA synthetase-like"/>
    <property type="match status" value="1"/>
</dbReference>
<sequence length="1044" mass="117041">MLDQKARVQVTIPSLFQSPTISDFINLVTKITEQQNPQPTYVSKTSVLPYQRAKLTRTQQQFWLFWRIKPDNCYYNVPMAIEIHGMVNKDALSQSLQCLVERYDALRIVCYEQDEGCLRVRVRETNVNNEDHDVSHLSYVSRLTINIELAENLLKLAVENDCTLYTLVLTIFKCVLSVFSHNSTDIVIDTIISTRSQPYVTGLFGPMINTLALRTRLPDTPETTFIDVFNTVKQTLSFAMENHECPFADIVNCLRQVSSDKSLLTYMPLFRVIFEMNGYDMINSEKKFSDRTTWTSFSDHSLLLPYTKSNTDFQVTDHGAAQEISMLFDINRAIFEEKTAEKLCACFVTAIYCVVKNPTCLKNDLWKEIQQTGSNIQTPLTIHECFNQQAVCDPTAEAVVYKNIRWTYADLLHRAVQIGAILQQDFNVTQHTIVGLCMKRSPDLIASMLGISVKQTDYCYSIYTSGSTGRPKGITIQHQAVVRRIRTDNQFINITPYGRTAQLTSCSFDVYILEVYGALLNGALLIIYDNNYLFQPKLLAFMFQSDKISHVYIPIPIFNMLVEHVPGAFGGMDCILFAGDRANPRLMRNVLVQSQPSPKQLVNVYGPTEITCIATCYQASIESLDKIIRHGSQVPIGIPLPSTSVYSVHHYSLDLTSDDDEGELLIGGFGVSDGYLKMPEKTALSFIPNIFENNIDHLYRTGDIVKQLRDGNISFIGWLDDQVKIAGYQLSDTDIAIIGMSARYGLLENSSEFWHTLVNRTDYCSHVSTEELKQSGFEQLLKQNPNYVYAACTMKNANCFDHVFFEISKRDATITDPQHRILLDSAYEALEDAGLVTDKYSGTIGMFAAVYRDTNADYYKLFQANPLEIFDEAREQSDISMFDPATVMRVEIGNMIDGAATFIAYKLDLNGPAMAIQTACSSSGTALHVALRSIEADSGYNYQPGMVLSKTGFCRSFDEQAAGVVGGDCAGVVVLMKAKAVKLGYTIRCLIKGHAVNNDGRKKTSCSVTSPDIQAQCMKKALTMANINNPTHEISYIEVHGPGT</sequence>